<evidence type="ECO:0000313" key="11">
    <source>
        <dbReference type="Proteomes" id="UP001059380"/>
    </source>
</evidence>
<gene>
    <name evidence="10" type="ORF">MOP44_07270</name>
</gene>
<comment type="subcellular location">
    <subcellularLocation>
        <location evidence="1">Cell membrane</location>
        <topology evidence="1">Multi-pass membrane protein</topology>
    </subcellularLocation>
</comment>
<keyword evidence="5 7" id="KW-0472">Membrane</keyword>
<feature type="transmembrane region" description="Helical" evidence="7">
    <location>
        <begin position="378"/>
        <end position="401"/>
    </location>
</feature>
<dbReference type="AlphaFoldDB" id="A0A9J7BSZ5"/>
<evidence type="ECO:0000256" key="4">
    <source>
        <dbReference type="ARBA" id="ARBA00022989"/>
    </source>
</evidence>
<proteinExistence type="inferred from homology"/>
<evidence type="ECO:0000259" key="8">
    <source>
        <dbReference type="Pfam" id="PF02687"/>
    </source>
</evidence>
<evidence type="ECO:0000256" key="5">
    <source>
        <dbReference type="ARBA" id="ARBA00023136"/>
    </source>
</evidence>
<keyword evidence="4 7" id="KW-1133">Transmembrane helix</keyword>
<dbReference type="Proteomes" id="UP001059380">
    <property type="component" value="Chromosome"/>
</dbReference>
<name>A0A9J7BSZ5_9BACT</name>
<evidence type="ECO:0000256" key="6">
    <source>
        <dbReference type="ARBA" id="ARBA00038076"/>
    </source>
</evidence>
<dbReference type="InterPro" id="IPR025857">
    <property type="entry name" value="MacB_PCD"/>
</dbReference>
<evidence type="ECO:0000256" key="3">
    <source>
        <dbReference type="ARBA" id="ARBA00022692"/>
    </source>
</evidence>
<accession>A0A9J7BSZ5</accession>
<sequence length="418" mass="45788">MRLSSSKESVKLALDTLRKNKLRSGLTVLGISIGISTVILISSAINGLNTNIDQFVRSLGTNNLWIFQFQPFGKRPTIEELNRKKLTYEDAMAMRNLPHVAAVDPELTYQNFQTGLGSVSVKAGTHKITNTILNGSTSAVKEVADIQMLDGRMWTESEEERAANVAVLGHDAAEDLFPDGSPLGKDIDCQGTIFTVIGVLDVQPQPFGSGRNTQDNSVYFPLTTFRKLHPEIKDFWLVVKYDDAVNKAEVIEEIRELLRVRRHVRVDQEDNFAIFGPDSLSRLWNQLTGGLFLFMVAVSSVGLMVGGVGVMNIMLVSVTERTREIGVRKAIGATKKNILMQFTLEAVTLCAVGGLLGILAGSLFTLILHYAVSFLHAALSATWVGIAFGVACTIGLVFGIYPAWKAANLDPIEALRYE</sequence>
<dbReference type="GO" id="GO:0022857">
    <property type="term" value="F:transmembrane transporter activity"/>
    <property type="evidence" value="ECO:0007669"/>
    <property type="project" value="TreeGrafter"/>
</dbReference>
<evidence type="ECO:0000313" key="10">
    <source>
        <dbReference type="EMBL" id="UWZ85735.1"/>
    </source>
</evidence>
<reference evidence="10" key="1">
    <citation type="submission" date="2021-04" db="EMBL/GenBank/DDBJ databases">
        <title>Phylogenetic analysis of Acidobacteriaceae.</title>
        <authorList>
            <person name="Qiu L."/>
            <person name="Zhang Q."/>
        </authorList>
    </citation>
    <scope>NUCLEOTIDE SEQUENCE</scope>
    <source>
        <strain evidence="10">DSM 25168</strain>
    </source>
</reference>
<evidence type="ECO:0000256" key="2">
    <source>
        <dbReference type="ARBA" id="ARBA00022475"/>
    </source>
</evidence>
<dbReference type="InterPro" id="IPR050250">
    <property type="entry name" value="Macrolide_Exporter_MacB"/>
</dbReference>
<comment type="similarity">
    <text evidence="6">Belongs to the ABC-4 integral membrane protein family.</text>
</comment>
<dbReference type="KEGG" id="orp:MOP44_07270"/>
<dbReference type="InterPro" id="IPR003838">
    <property type="entry name" value="ABC3_permease_C"/>
</dbReference>
<dbReference type="PANTHER" id="PTHR30572:SF4">
    <property type="entry name" value="ABC TRANSPORTER PERMEASE YTRF"/>
    <property type="match status" value="1"/>
</dbReference>
<feature type="domain" description="MacB-like periplasmic core" evidence="9">
    <location>
        <begin position="24"/>
        <end position="257"/>
    </location>
</feature>
<evidence type="ECO:0000256" key="1">
    <source>
        <dbReference type="ARBA" id="ARBA00004651"/>
    </source>
</evidence>
<dbReference type="Pfam" id="PF12704">
    <property type="entry name" value="MacB_PCD"/>
    <property type="match status" value="1"/>
</dbReference>
<keyword evidence="3 7" id="KW-0812">Transmembrane</keyword>
<feature type="transmembrane region" description="Helical" evidence="7">
    <location>
        <begin position="339"/>
        <end position="372"/>
    </location>
</feature>
<protein>
    <submittedName>
        <fullName evidence="10">ABC transporter permease</fullName>
    </submittedName>
</protein>
<feature type="domain" description="ABC3 transporter permease C-terminal" evidence="8">
    <location>
        <begin position="298"/>
        <end position="411"/>
    </location>
</feature>
<evidence type="ECO:0000259" key="9">
    <source>
        <dbReference type="Pfam" id="PF12704"/>
    </source>
</evidence>
<dbReference type="EMBL" id="CP093313">
    <property type="protein sequence ID" value="UWZ85735.1"/>
    <property type="molecule type" value="Genomic_DNA"/>
</dbReference>
<dbReference type="RefSeq" id="WP_260795329.1">
    <property type="nucleotide sequence ID" value="NZ_CP093313.1"/>
</dbReference>
<dbReference type="GO" id="GO:0005886">
    <property type="term" value="C:plasma membrane"/>
    <property type="evidence" value="ECO:0007669"/>
    <property type="project" value="UniProtKB-SubCell"/>
</dbReference>
<keyword evidence="2" id="KW-1003">Cell membrane</keyword>
<dbReference type="PANTHER" id="PTHR30572">
    <property type="entry name" value="MEMBRANE COMPONENT OF TRANSPORTER-RELATED"/>
    <property type="match status" value="1"/>
</dbReference>
<feature type="transmembrane region" description="Helical" evidence="7">
    <location>
        <begin position="291"/>
        <end position="318"/>
    </location>
</feature>
<keyword evidence="11" id="KW-1185">Reference proteome</keyword>
<dbReference type="Pfam" id="PF02687">
    <property type="entry name" value="FtsX"/>
    <property type="match status" value="1"/>
</dbReference>
<organism evidence="10 11">
    <name type="scientific">Occallatibacter riparius</name>
    <dbReference type="NCBI Taxonomy" id="1002689"/>
    <lineage>
        <taxon>Bacteria</taxon>
        <taxon>Pseudomonadati</taxon>
        <taxon>Acidobacteriota</taxon>
        <taxon>Terriglobia</taxon>
        <taxon>Terriglobales</taxon>
        <taxon>Acidobacteriaceae</taxon>
        <taxon>Occallatibacter</taxon>
    </lineage>
</organism>
<feature type="transmembrane region" description="Helical" evidence="7">
    <location>
        <begin position="26"/>
        <end position="45"/>
    </location>
</feature>
<evidence type="ECO:0000256" key="7">
    <source>
        <dbReference type="SAM" id="Phobius"/>
    </source>
</evidence>